<reference evidence="2 3" key="1">
    <citation type="submission" date="2017-05" db="EMBL/GenBank/DDBJ databases">
        <title>Biotechnological potential of actinobacteria isolated from South African environments.</title>
        <authorList>
            <person name="Le Roes-Hill M."/>
            <person name="Prins A."/>
            <person name="Durrell K.A."/>
        </authorList>
    </citation>
    <scope>NUCLEOTIDE SEQUENCE [LARGE SCALE GENOMIC DNA]</scope>
    <source>
        <strain evidence="2">M26</strain>
    </source>
</reference>
<name>A0A243RSM3_9ACTN</name>
<keyword evidence="3" id="KW-1185">Reference proteome</keyword>
<sequence length="131" mass="14610">MTWERPFRSRASFRSSPVSISPTSVPKITSPVRAWTSMLARNTGEPVSRVTVNGDMVRIRPAHRAEGRSGGLGERVRMATAPRAAMTSATTASRPVIAQAPREMRLSKRYRRRLNREPSLPSPRVTERNGK</sequence>
<evidence type="ECO:0000313" key="3">
    <source>
        <dbReference type="Proteomes" id="UP000194761"/>
    </source>
</evidence>
<evidence type="ECO:0000256" key="1">
    <source>
        <dbReference type="SAM" id="MobiDB-lite"/>
    </source>
</evidence>
<evidence type="ECO:0000313" key="2">
    <source>
        <dbReference type="EMBL" id="OUC98057.1"/>
    </source>
</evidence>
<gene>
    <name evidence="2" type="ORF">CA984_08360</name>
</gene>
<dbReference type="EMBL" id="NGFP01000026">
    <property type="protein sequence ID" value="OUC98057.1"/>
    <property type="molecule type" value="Genomic_DNA"/>
</dbReference>
<protein>
    <submittedName>
        <fullName evidence="2">Uncharacterized protein</fullName>
    </submittedName>
</protein>
<comment type="caution">
    <text evidence="2">The sequence shown here is derived from an EMBL/GenBank/DDBJ whole genome shotgun (WGS) entry which is preliminary data.</text>
</comment>
<feature type="compositionally biased region" description="Low complexity" evidence="1">
    <location>
        <begin position="81"/>
        <end position="95"/>
    </location>
</feature>
<feature type="region of interest" description="Disordered" evidence="1">
    <location>
        <begin position="1"/>
        <end position="26"/>
    </location>
</feature>
<proteinExistence type="predicted"/>
<organism evidence="2 3">
    <name type="scientific">Streptosporangium minutum</name>
    <dbReference type="NCBI Taxonomy" id="569862"/>
    <lineage>
        <taxon>Bacteria</taxon>
        <taxon>Bacillati</taxon>
        <taxon>Actinomycetota</taxon>
        <taxon>Actinomycetes</taxon>
        <taxon>Streptosporangiales</taxon>
        <taxon>Streptosporangiaceae</taxon>
        <taxon>Streptosporangium</taxon>
    </lineage>
</organism>
<dbReference type="AlphaFoldDB" id="A0A243RSM3"/>
<accession>A0A243RSM3</accession>
<feature type="region of interest" description="Disordered" evidence="1">
    <location>
        <begin position="81"/>
        <end position="131"/>
    </location>
</feature>
<dbReference type="Proteomes" id="UP000194761">
    <property type="component" value="Unassembled WGS sequence"/>
</dbReference>
<feature type="compositionally biased region" description="Low complexity" evidence="1">
    <location>
        <begin position="9"/>
        <end position="26"/>
    </location>
</feature>